<sequence length="94" mass="10851">MAVELNDGDLKKWYEEAVESGIVRNLNLKWNRLAKLVMRKGIMMSFNKKPNGDIVFKNEPSDNLYGLFQESGPFQRFKIFESCLCLGFTCPLKV</sequence>
<name>A0A9I9EEX2_CUCME</name>
<protein>
    <submittedName>
        <fullName evidence="1">Uncharacterized protein</fullName>
    </submittedName>
</protein>
<evidence type="ECO:0000313" key="1">
    <source>
        <dbReference type="EnsemblPlants" id="MELO3C032817.2.1"/>
    </source>
</evidence>
<organism evidence="1">
    <name type="scientific">Cucumis melo</name>
    <name type="common">Muskmelon</name>
    <dbReference type="NCBI Taxonomy" id="3656"/>
    <lineage>
        <taxon>Eukaryota</taxon>
        <taxon>Viridiplantae</taxon>
        <taxon>Streptophyta</taxon>
        <taxon>Embryophyta</taxon>
        <taxon>Tracheophyta</taxon>
        <taxon>Spermatophyta</taxon>
        <taxon>Magnoliopsida</taxon>
        <taxon>eudicotyledons</taxon>
        <taxon>Gunneridae</taxon>
        <taxon>Pentapetalae</taxon>
        <taxon>rosids</taxon>
        <taxon>fabids</taxon>
        <taxon>Cucurbitales</taxon>
        <taxon>Cucurbitaceae</taxon>
        <taxon>Benincaseae</taxon>
        <taxon>Cucumis</taxon>
    </lineage>
</organism>
<dbReference type="Gramene" id="MELO3C032817.2.1">
    <property type="protein sequence ID" value="MELO3C032817.2.1"/>
    <property type="gene ID" value="MELO3C032817.2"/>
</dbReference>
<dbReference type="EnsemblPlants" id="MELO3C032817.2.1">
    <property type="protein sequence ID" value="MELO3C032817.2.1"/>
    <property type="gene ID" value="MELO3C032817.2"/>
</dbReference>
<accession>A0A9I9EEX2</accession>
<dbReference type="AlphaFoldDB" id="A0A9I9EEX2"/>
<reference evidence="1" key="1">
    <citation type="submission" date="2023-03" db="UniProtKB">
        <authorList>
            <consortium name="EnsemblPlants"/>
        </authorList>
    </citation>
    <scope>IDENTIFICATION</scope>
</reference>
<proteinExistence type="predicted"/>